<keyword evidence="1" id="KW-0472">Membrane</keyword>
<evidence type="ECO:0000313" key="2">
    <source>
        <dbReference type="EMBL" id="KAB2573065.1"/>
    </source>
</evidence>
<evidence type="ECO:0000313" key="3">
    <source>
        <dbReference type="Proteomes" id="UP000325902"/>
    </source>
</evidence>
<feature type="transmembrane region" description="Helical" evidence="1">
    <location>
        <begin position="257"/>
        <end position="274"/>
    </location>
</feature>
<protein>
    <recommendedName>
        <fullName evidence="4">DUF1275 domain protein</fullName>
    </recommendedName>
</protein>
<keyword evidence="1" id="KW-1133">Transmembrane helix</keyword>
<organism evidence="2 3">
    <name type="scientific">Lasiodiplodia theobromae</name>
    <dbReference type="NCBI Taxonomy" id="45133"/>
    <lineage>
        <taxon>Eukaryota</taxon>
        <taxon>Fungi</taxon>
        <taxon>Dikarya</taxon>
        <taxon>Ascomycota</taxon>
        <taxon>Pezizomycotina</taxon>
        <taxon>Dothideomycetes</taxon>
        <taxon>Dothideomycetes incertae sedis</taxon>
        <taxon>Botryosphaeriales</taxon>
        <taxon>Botryosphaeriaceae</taxon>
        <taxon>Lasiodiplodia</taxon>
    </lineage>
</organism>
<dbReference type="InterPro" id="IPR010699">
    <property type="entry name" value="DUF1275"/>
</dbReference>
<evidence type="ECO:0000256" key="1">
    <source>
        <dbReference type="SAM" id="Phobius"/>
    </source>
</evidence>
<dbReference type="AlphaFoldDB" id="A0A5N5D677"/>
<feature type="transmembrane region" description="Helical" evidence="1">
    <location>
        <begin position="280"/>
        <end position="299"/>
    </location>
</feature>
<accession>A0A5N5D677</accession>
<evidence type="ECO:0008006" key="4">
    <source>
        <dbReference type="Google" id="ProtNLM"/>
    </source>
</evidence>
<dbReference type="OrthoDB" id="5223589at2759"/>
<dbReference type="Proteomes" id="UP000325902">
    <property type="component" value="Unassembled WGS sequence"/>
</dbReference>
<reference evidence="2 3" key="1">
    <citation type="journal article" date="2019" name="Sci. Rep.">
        <title>A multi-omics analysis of the grapevine pathogen Lasiodiplodia theobromae reveals that temperature affects the expression of virulence- and pathogenicity-related genes.</title>
        <authorList>
            <person name="Felix C."/>
            <person name="Meneses R."/>
            <person name="Goncalves M.F.M."/>
            <person name="Tilleman L."/>
            <person name="Duarte A.S."/>
            <person name="Jorrin-Novo J.V."/>
            <person name="Van de Peer Y."/>
            <person name="Deforce D."/>
            <person name="Van Nieuwerburgh F."/>
            <person name="Esteves A.C."/>
            <person name="Alves A."/>
        </authorList>
    </citation>
    <scope>NUCLEOTIDE SEQUENCE [LARGE SCALE GENOMIC DNA]</scope>
    <source>
        <strain evidence="2 3">LA-SOL3</strain>
    </source>
</reference>
<dbReference type="Pfam" id="PF06912">
    <property type="entry name" value="DUF1275"/>
    <property type="match status" value="1"/>
</dbReference>
<dbReference type="PANTHER" id="PTHR37488">
    <property type="entry name" value="DUF1275 DOMAIN-CONTAINING PROTEIN"/>
    <property type="match status" value="1"/>
</dbReference>
<keyword evidence="1" id="KW-0812">Transmembrane</keyword>
<feature type="transmembrane region" description="Helical" evidence="1">
    <location>
        <begin position="200"/>
        <end position="222"/>
    </location>
</feature>
<feature type="transmembrane region" description="Helical" evidence="1">
    <location>
        <begin position="134"/>
        <end position="155"/>
    </location>
</feature>
<dbReference type="EMBL" id="VCHE01000065">
    <property type="protein sequence ID" value="KAB2573065.1"/>
    <property type="molecule type" value="Genomic_DNA"/>
</dbReference>
<feature type="transmembrane region" description="Helical" evidence="1">
    <location>
        <begin position="162"/>
        <end position="180"/>
    </location>
</feature>
<comment type="caution">
    <text evidence="2">The sequence shown here is derived from an EMBL/GenBank/DDBJ whole genome shotgun (WGS) entry which is preliminary data.</text>
</comment>
<proteinExistence type="predicted"/>
<dbReference type="PANTHER" id="PTHR37488:SF2">
    <property type="entry name" value="DUF1275 DOMAIN-CONTAINING PROTEIN"/>
    <property type="match status" value="1"/>
</dbReference>
<keyword evidence="3" id="KW-1185">Reference proteome</keyword>
<sequence>MADHISPASCDSRRPSTSGTIEFEKEKIRTPDFGLSRAVTPASLEAQGEAAYDLDAELLTLPPSKRWRAYLNQQIAVDTLLELELYMLSFATGIQDAMTFAFYGVFCSKQTGNLVTIALSALDSDAVVQTETHIATSFASFITGAALFGHFNNFIGKKRRGWLIFVNALQTIMVIAACVIRKISVDKNGIDGEQSGPDPFAIAAIALLGFASGGQISLALSVGMAEVNTTMVTGALVMLSHDKKLLHKHNPGRNRKLFFIGSILGGSFLGAIANRFAHSALSLLLVAICKTVVTFMFLCNRGVNKKPGSSETAESSVGLSQILWGD</sequence>
<name>A0A5N5D677_9PEZI</name>
<gene>
    <name evidence="2" type="ORF">DBV05_g8265</name>
</gene>